<dbReference type="Pfam" id="PF01246">
    <property type="entry name" value="Ribosomal_L24e"/>
    <property type="match status" value="1"/>
</dbReference>
<reference evidence="8 9" key="1">
    <citation type="journal article" date="2024" name="Nat. Commun.">
        <title>Phylogenomics reveals the evolutionary origins of lichenization in chlorophyte algae.</title>
        <authorList>
            <person name="Puginier C."/>
            <person name="Libourel C."/>
            <person name="Otte J."/>
            <person name="Skaloud P."/>
            <person name="Haon M."/>
            <person name="Grisel S."/>
            <person name="Petersen M."/>
            <person name="Berrin J.G."/>
            <person name="Delaux P.M."/>
            <person name="Dal Grande F."/>
            <person name="Keller J."/>
        </authorList>
    </citation>
    <scope>NUCLEOTIDE SEQUENCE [LARGE SCALE GENOMIC DNA]</scope>
    <source>
        <strain evidence="8 9">SAG 216-7</strain>
    </source>
</reference>
<accession>A0ABR2YG54</accession>
<evidence type="ECO:0000256" key="4">
    <source>
        <dbReference type="ARBA" id="ARBA00023242"/>
    </source>
</evidence>
<name>A0ABR2YG54_9CHLO</name>
<keyword evidence="4" id="KW-0539">Nucleus</keyword>
<evidence type="ECO:0000256" key="3">
    <source>
        <dbReference type="ARBA" id="ARBA00022517"/>
    </source>
</evidence>
<dbReference type="PANTHER" id="PTHR10792:SF8">
    <property type="entry name" value="RIBOSOME BIOGENESIS PROTEIN RLP24-RELATED"/>
    <property type="match status" value="1"/>
</dbReference>
<dbReference type="CDD" id="cd00472">
    <property type="entry name" value="Ribosomal_L24e_L24"/>
    <property type="match status" value="1"/>
</dbReference>
<evidence type="ECO:0000313" key="9">
    <source>
        <dbReference type="Proteomes" id="UP001491310"/>
    </source>
</evidence>
<comment type="subcellular location">
    <subcellularLocation>
        <location evidence="1">Nucleus</location>
    </subcellularLocation>
</comment>
<organism evidence="8 9">
    <name type="scientific">Coccomyxa subellipsoidea</name>
    <dbReference type="NCBI Taxonomy" id="248742"/>
    <lineage>
        <taxon>Eukaryota</taxon>
        <taxon>Viridiplantae</taxon>
        <taxon>Chlorophyta</taxon>
        <taxon>core chlorophytes</taxon>
        <taxon>Trebouxiophyceae</taxon>
        <taxon>Trebouxiophyceae incertae sedis</taxon>
        <taxon>Coccomyxaceae</taxon>
        <taxon>Coccomyxa</taxon>
    </lineage>
</organism>
<protein>
    <recommendedName>
        <fullName evidence="7">TRASH domain-containing protein</fullName>
    </recommendedName>
</protein>
<dbReference type="InterPro" id="IPR038630">
    <property type="entry name" value="L24e/L24_sf"/>
</dbReference>
<evidence type="ECO:0000256" key="1">
    <source>
        <dbReference type="ARBA" id="ARBA00004123"/>
    </source>
</evidence>
<feature type="region of interest" description="Disordered" evidence="6">
    <location>
        <begin position="157"/>
        <end position="183"/>
    </location>
</feature>
<evidence type="ECO:0000256" key="6">
    <source>
        <dbReference type="SAM" id="MobiDB-lite"/>
    </source>
</evidence>
<sequence>MRLEKCWFCSSTVYPGHGITFVRNDCTVFNFCRSKCHKNFKMKRNPRKVAWTKSYRKLAGKELAKDTTFEMEKQRNRPVKYDRQLAQKTIKAMEKITEVRQKRQDRFHEARMKKAKVQQTAQEKAELEKDINLVRETPYTEEHTEQAPKEVQALVKQVQKNAPKKQREKLKIPVEKGRQRMRE</sequence>
<keyword evidence="5" id="KW-0175">Coiled coil</keyword>
<evidence type="ECO:0000256" key="2">
    <source>
        <dbReference type="ARBA" id="ARBA00005647"/>
    </source>
</evidence>
<dbReference type="PROSITE" id="PS01073">
    <property type="entry name" value="RIBOSOMAL_L24E"/>
    <property type="match status" value="1"/>
</dbReference>
<comment type="similarity">
    <text evidence="2">Belongs to the eukaryotic ribosomal protein eL24 family.</text>
</comment>
<dbReference type="Gene3D" id="2.30.170.20">
    <property type="entry name" value="Ribosomal protein L24e"/>
    <property type="match status" value="1"/>
</dbReference>
<dbReference type="SUPFAM" id="SSF57716">
    <property type="entry name" value="Glucocorticoid receptor-like (DNA-binding domain)"/>
    <property type="match status" value="1"/>
</dbReference>
<evidence type="ECO:0000256" key="5">
    <source>
        <dbReference type="SAM" id="Coils"/>
    </source>
</evidence>
<evidence type="ECO:0000313" key="8">
    <source>
        <dbReference type="EMBL" id="KAK9904792.1"/>
    </source>
</evidence>
<dbReference type="InterPro" id="IPR023442">
    <property type="entry name" value="Ribosomal_eL24_CS"/>
</dbReference>
<keyword evidence="9" id="KW-1185">Reference proteome</keyword>
<feature type="coiled-coil region" evidence="5">
    <location>
        <begin position="110"/>
        <end position="137"/>
    </location>
</feature>
<dbReference type="InterPro" id="IPR011017">
    <property type="entry name" value="TRASH_dom"/>
</dbReference>
<dbReference type="EMBL" id="JALJOT010000012">
    <property type="protein sequence ID" value="KAK9904792.1"/>
    <property type="molecule type" value="Genomic_DNA"/>
</dbReference>
<dbReference type="InterPro" id="IPR000988">
    <property type="entry name" value="Ribosomal_eL24-rel_N"/>
</dbReference>
<keyword evidence="3" id="KW-0690">Ribosome biogenesis</keyword>
<dbReference type="InterPro" id="IPR056366">
    <property type="entry name" value="Ribosomal_eL24"/>
</dbReference>
<feature type="domain" description="TRASH" evidence="7">
    <location>
        <begin position="6"/>
        <end position="44"/>
    </location>
</feature>
<feature type="compositionally biased region" description="Basic and acidic residues" evidence="6">
    <location>
        <begin position="169"/>
        <end position="183"/>
    </location>
</feature>
<dbReference type="Proteomes" id="UP001491310">
    <property type="component" value="Unassembled WGS sequence"/>
</dbReference>
<dbReference type="SMART" id="SM00746">
    <property type="entry name" value="TRASH"/>
    <property type="match status" value="1"/>
</dbReference>
<gene>
    <name evidence="8" type="ORF">WJX75_002705</name>
</gene>
<evidence type="ECO:0000259" key="7">
    <source>
        <dbReference type="SMART" id="SM00746"/>
    </source>
</evidence>
<proteinExistence type="inferred from homology"/>
<dbReference type="PANTHER" id="PTHR10792">
    <property type="entry name" value="60S RIBOSOMAL PROTEIN L24"/>
    <property type="match status" value="1"/>
</dbReference>
<comment type="caution">
    <text evidence="8">The sequence shown here is derived from an EMBL/GenBank/DDBJ whole genome shotgun (WGS) entry which is preliminary data.</text>
</comment>